<reference evidence="2 3" key="1">
    <citation type="journal article" date="2024" name="G3 (Bethesda)">
        <title>Genome assembly of Hibiscus sabdariffa L. provides insights into metabolisms of medicinal natural products.</title>
        <authorList>
            <person name="Kim T."/>
        </authorList>
    </citation>
    <scope>NUCLEOTIDE SEQUENCE [LARGE SCALE GENOMIC DNA]</scope>
    <source>
        <strain evidence="2">TK-2024</strain>
        <tissue evidence="2">Old leaves</tissue>
    </source>
</reference>
<evidence type="ECO:0000256" key="1">
    <source>
        <dbReference type="SAM" id="MobiDB-lite"/>
    </source>
</evidence>
<keyword evidence="3" id="KW-1185">Reference proteome</keyword>
<dbReference type="EMBL" id="JBBPBN010000023">
    <property type="protein sequence ID" value="KAK9010655.1"/>
    <property type="molecule type" value="Genomic_DNA"/>
</dbReference>
<organism evidence="2 3">
    <name type="scientific">Hibiscus sabdariffa</name>
    <name type="common">roselle</name>
    <dbReference type="NCBI Taxonomy" id="183260"/>
    <lineage>
        <taxon>Eukaryota</taxon>
        <taxon>Viridiplantae</taxon>
        <taxon>Streptophyta</taxon>
        <taxon>Embryophyta</taxon>
        <taxon>Tracheophyta</taxon>
        <taxon>Spermatophyta</taxon>
        <taxon>Magnoliopsida</taxon>
        <taxon>eudicotyledons</taxon>
        <taxon>Gunneridae</taxon>
        <taxon>Pentapetalae</taxon>
        <taxon>rosids</taxon>
        <taxon>malvids</taxon>
        <taxon>Malvales</taxon>
        <taxon>Malvaceae</taxon>
        <taxon>Malvoideae</taxon>
        <taxon>Hibiscus</taxon>
    </lineage>
</organism>
<protein>
    <submittedName>
        <fullName evidence="2">Uncharacterized protein</fullName>
    </submittedName>
</protein>
<comment type="caution">
    <text evidence="2">The sequence shown here is derived from an EMBL/GenBank/DDBJ whole genome shotgun (WGS) entry which is preliminary data.</text>
</comment>
<proteinExistence type="predicted"/>
<feature type="region of interest" description="Disordered" evidence="1">
    <location>
        <begin position="1"/>
        <end position="48"/>
    </location>
</feature>
<dbReference type="Proteomes" id="UP001396334">
    <property type="component" value="Unassembled WGS sequence"/>
</dbReference>
<feature type="compositionally biased region" description="Low complexity" evidence="1">
    <location>
        <begin position="79"/>
        <end position="93"/>
    </location>
</feature>
<feature type="compositionally biased region" description="Low complexity" evidence="1">
    <location>
        <begin position="26"/>
        <end position="35"/>
    </location>
</feature>
<sequence length="122" mass="13132">MEALGGNGAFCGWKLPDIRRPKKPSPSKSKSSDSSVEPTGGGGHRFPLKQAVTAASLAITGDTIAQLNDRWRKRKQSVSDSSDTSEGGPSSSPCGFHVHRVHFLELLLIINLEQVDSTLPHR</sequence>
<evidence type="ECO:0000313" key="2">
    <source>
        <dbReference type="EMBL" id="KAK9010655.1"/>
    </source>
</evidence>
<evidence type="ECO:0000313" key="3">
    <source>
        <dbReference type="Proteomes" id="UP001396334"/>
    </source>
</evidence>
<gene>
    <name evidence="2" type="ORF">V6N11_043531</name>
</gene>
<name>A0ABR2RCT4_9ROSI</name>
<feature type="region of interest" description="Disordered" evidence="1">
    <location>
        <begin position="68"/>
        <end position="93"/>
    </location>
</feature>
<accession>A0ABR2RCT4</accession>